<dbReference type="GO" id="GO:0046872">
    <property type="term" value="F:metal ion binding"/>
    <property type="evidence" value="ECO:0007669"/>
    <property type="project" value="UniProtKB-KW"/>
</dbReference>
<dbReference type="Gene3D" id="3.30.460.10">
    <property type="entry name" value="Beta Polymerase, domain 2"/>
    <property type="match status" value="1"/>
</dbReference>
<dbReference type="PANTHER" id="PTHR47788">
    <property type="entry name" value="POLYA POLYMERASE"/>
    <property type="match status" value="1"/>
</dbReference>
<evidence type="ECO:0000256" key="7">
    <source>
        <dbReference type="ARBA" id="ARBA00022723"/>
    </source>
</evidence>
<keyword evidence="8" id="KW-0547">Nucleotide-binding</keyword>
<evidence type="ECO:0000256" key="2">
    <source>
        <dbReference type="ARBA" id="ARBA00007265"/>
    </source>
</evidence>
<evidence type="ECO:0000256" key="1">
    <source>
        <dbReference type="ARBA" id="ARBA00001946"/>
    </source>
</evidence>
<dbReference type="Proteomes" id="UP001144110">
    <property type="component" value="Unassembled WGS sequence"/>
</dbReference>
<evidence type="ECO:0000256" key="6">
    <source>
        <dbReference type="ARBA" id="ARBA00022695"/>
    </source>
</evidence>
<evidence type="ECO:0000259" key="12">
    <source>
        <dbReference type="Pfam" id="PF01743"/>
    </source>
</evidence>
<keyword evidence="4 11" id="KW-0808">Transferase</keyword>
<protein>
    <submittedName>
        <fullName evidence="13">tRNA nucleotidyltransferase/poly polymerase</fullName>
    </submittedName>
</protein>
<feature type="domain" description="Poly A polymerase head" evidence="12">
    <location>
        <begin position="39"/>
        <end position="176"/>
    </location>
</feature>
<keyword evidence="5" id="KW-0819">tRNA processing</keyword>
<dbReference type="SUPFAM" id="SSF81891">
    <property type="entry name" value="Poly A polymerase C-terminal region-like"/>
    <property type="match status" value="1"/>
</dbReference>
<dbReference type="GO" id="GO:0000049">
    <property type="term" value="F:tRNA binding"/>
    <property type="evidence" value="ECO:0007669"/>
    <property type="project" value="UniProtKB-KW"/>
</dbReference>
<dbReference type="GO" id="GO:0016779">
    <property type="term" value="F:nucleotidyltransferase activity"/>
    <property type="evidence" value="ECO:0007669"/>
    <property type="project" value="UniProtKB-KW"/>
</dbReference>
<evidence type="ECO:0000313" key="13">
    <source>
        <dbReference type="EMBL" id="MDF2953412.1"/>
    </source>
</evidence>
<sequence>MKVTEIDLEKCLKSVLPDPELYEVLITAQNISARRGEFLYFAGGVVRDYFLKTLHKKKVVKVKDLDLVLQGNLEGFLKEFLKKVKGEILFKSQFLTYKVKIDLSGKEFLIDFITARREIYEDVAKLPRVFPSDFKDDIMRRDFTINALLIGLSSPYKGVLIDLVNGMEDLKKGLIRPLHIHSFVDDPTRIFRGIRYKVRLNFEFSEEFFLALERCLEKSALKKLSGTRLANELKLYLTKEPEKNLEELLKTTFNLNVFEKAGIKTEKKFFDSTVKLLRELKEELNTKEKEKFFLLSLVSPEFLQNACRLGFSEPEIEKIKKHLETVRELLEKWKKLSVWEKIKVFERIPVPYLLALSVYFPRIRKDVVKFLKRYRKIKPELTGDELIELGVKEGKEIGRFLELLRKEKIEGKVKTKEDEKSLIVQFLLNKSEN</sequence>
<evidence type="ECO:0000313" key="14">
    <source>
        <dbReference type="Proteomes" id="UP001144110"/>
    </source>
</evidence>
<dbReference type="PANTHER" id="PTHR47788:SF1">
    <property type="entry name" value="A-ADDING TRNA NUCLEOTIDYLTRANSFERASE"/>
    <property type="match status" value="1"/>
</dbReference>
<evidence type="ECO:0000256" key="3">
    <source>
        <dbReference type="ARBA" id="ARBA00022555"/>
    </source>
</evidence>
<keyword evidence="10 11" id="KW-0694">RNA-binding</keyword>
<evidence type="ECO:0000256" key="4">
    <source>
        <dbReference type="ARBA" id="ARBA00022679"/>
    </source>
</evidence>
<accession>A0AAE3TEV1</accession>
<dbReference type="EMBL" id="JAPHEG010000002">
    <property type="protein sequence ID" value="MDF2953412.1"/>
    <property type="molecule type" value="Genomic_DNA"/>
</dbReference>
<proteinExistence type="inferred from homology"/>
<comment type="cofactor">
    <cofactor evidence="1">
        <name>Mg(2+)</name>
        <dbReference type="ChEBI" id="CHEBI:18420"/>
    </cofactor>
</comment>
<dbReference type="GO" id="GO:0008033">
    <property type="term" value="P:tRNA processing"/>
    <property type="evidence" value="ECO:0007669"/>
    <property type="project" value="UniProtKB-KW"/>
</dbReference>
<dbReference type="Pfam" id="PF01743">
    <property type="entry name" value="PolyA_pol"/>
    <property type="match status" value="1"/>
</dbReference>
<dbReference type="InterPro" id="IPR002646">
    <property type="entry name" value="PolA_pol_head_dom"/>
</dbReference>
<evidence type="ECO:0000256" key="9">
    <source>
        <dbReference type="ARBA" id="ARBA00022842"/>
    </source>
</evidence>
<comment type="caution">
    <text evidence="13">The sequence shown here is derived from an EMBL/GenBank/DDBJ whole genome shotgun (WGS) entry which is preliminary data.</text>
</comment>
<gene>
    <name evidence="13" type="ORF">OD816_000657</name>
</gene>
<keyword evidence="3" id="KW-0820">tRNA-binding</keyword>
<dbReference type="GO" id="GO:0000166">
    <property type="term" value="F:nucleotide binding"/>
    <property type="evidence" value="ECO:0007669"/>
    <property type="project" value="UniProtKB-KW"/>
</dbReference>
<dbReference type="Gene3D" id="1.10.3090.10">
    <property type="entry name" value="cca-adding enzyme, domain 2"/>
    <property type="match status" value="1"/>
</dbReference>
<dbReference type="AlphaFoldDB" id="A0AAE3TEV1"/>
<name>A0AAE3TEV1_9BACT</name>
<organism evidence="13 14">
    <name type="scientific">Candidatus Thermodesulfobacterium syntrophicum</name>
    <dbReference type="NCBI Taxonomy" id="3060442"/>
    <lineage>
        <taxon>Bacteria</taxon>
        <taxon>Pseudomonadati</taxon>
        <taxon>Thermodesulfobacteriota</taxon>
        <taxon>Thermodesulfobacteria</taxon>
        <taxon>Thermodesulfobacteriales</taxon>
        <taxon>Thermodesulfobacteriaceae</taxon>
        <taxon>Thermodesulfobacterium</taxon>
    </lineage>
</organism>
<reference evidence="13" key="1">
    <citation type="submission" date="2022-11" db="EMBL/GenBank/DDBJ databases">
        <title>Candidatus Alkanophaga archaea from heated hydrothermal vent sediment oxidize petroleum alkanes.</title>
        <authorList>
            <person name="Zehnle H."/>
            <person name="Laso-Perez R."/>
            <person name="Lipp J."/>
            <person name="Teske A."/>
            <person name="Wegener G."/>
        </authorList>
    </citation>
    <scope>NUCLEOTIDE SEQUENCE</scope>
    <source>
        <strain evidence="13">MCA70</strain>
    </source>
</reference>
<evidence type="ECO:0000256" key="8">
    <source>
        <dbReference type="ARBA" id="ARBA00022741"/>
    </source>
</evidence>
<keyword evidence="7" id="KW-0479">Metal-binding</keyword>
<evidence type="ECO:0000256" key="10">
    <source>
        <dbReference type="ARBA" id="ARBA00022884"/>
    </source>
</evidence>
<evidence type="ECO:0000256" key="11">
    <source>
        <dbReference type="RuleBase" id="RU003953"/>
    </source>
</evidence>
<evidence type="ECO:0000256" key="5">
    <source>
        <dbReference type="ARBA" id="ARBA00022694"/>
    </source>
</evidence>
<keyword evidence="9" id="KW-0460">Magnesium</keyword>
<dbReference type="SUPFAM" id="SSF81301">
    <property type="entry name" value="Nucleotidyltransferase"/>
    <property type="match status" value="1"/>
</dbReference>
<keyword evidence="6" id="KW-0548">Nucleotidyltransferase</keyword>
<dbReference type="InterPro" id="IPR052390">
    <property type="entry name" value="tRNA_nt/polyA_polymerase"/>
</dbReference>
<dbReference type="InterPro" id="IPR043519">
    <property type="entry name" value="NT_sf"/>
</dbReference>
<comment type="similarity">
    <text evidence="2 11">Belongs to the tRNA nucleotidyltransferase/poly(A) polymerase family.</text>
</comment>